<dbReference type="Proteomes" id="UP000218595">
    <property type="component" value="Chromosome"/>
</dbReference>
<dbReference type="RefSeq" id="WP_157755740.1">
    <property type="nucleotide sequence ID" value="NZ_AP017423.2"/>
</dbReference>
<accession>A0ABM7RNT3</accession>
<proteinExistence type="predicted"/>
<evidence type="ECO:0000313" key="2">
    <source>
        <dbReference type="Proteomes" id="UP000218595"/>
    </source>
</evidence>
<dbReference type="EMBL" id="AP017423">
    <property type="protein sequence ID" value="BCX66929.1"/>
    <property type="molecule type" value="Genomic_DNA"/>
</dbReference>
<gene>
    <name evidence="1" type="ORF">LAB08_R15530</name>
</gene>
<sequence length="104" mass="11632">MPATSSANPKPDPVWQPSVGAGLLAPTGLVTDRENVYTRMSPSVPFMCALFVSAPPKVTFTPPQLRCHFLLKPRPENKYLFDQSAYIARFSVVYHPLITKRNEQ</sequence>
<protein>
    <submittedName>
        <fullName evidence="1">Uncharacterized protein</fullName>
    </submittedName>
</protein>
<keyword evidence="2" id="KW-1185">Reference proteome</keyword>
<evidence type="ECO:0000313" key="1">
    <source>
        <dbReference type="EMBL" id="BCX66929.1"/>
    </source>
</evidence>
<reference evidence="1 2" key="1">
    <citation type="submission" date="2016-04" db="EMBL/GenBank/DDBJ databases">
        <title>Complete genome sequence of Pseudomonas sp. LAB-08 isolated from TCE contaminated aquifer soil.</title>
        <authorList>
            <person name="Dohra H."/>
            <person name="Suzuki K."/>
            <person name="Fatma A."/>
            <person name="Inuzuka Y."/>
            <person name="Honjo M."/>
            <person name="Tashiro Y."/>
            <person name="Futamata H."/>
        </authorList>
    </citation>
    <scope>NUCLEOTIDE SEQUENCE [LARGE SCALE GENOMIC DNA]</scope>
    <source>
        <strain evidence="1 2">LAB-08</strain>
    </source>
</reference>
<name>A0ABM7RNT3_9PSED</name>
<organism evidence="1 2">
    <name type="scientific">Pseudomonas izuensis</name>
    <dbReference type="NCBI Taxonomy" id="2684212"/>
    <lineage>
        <taxon>Bacteria</taxon>
        <taxon>Pseudomonadati</taxon>
        <taxon>Pseudomonadota</taxon>
        <taxon>Gammaproteobacteria</taxon>
        <taxon>Pseudomonadales</taxon>
        <taxon>Pseudomonadaceae</taxon>
        <taxon>Pseudomonas</taxon>
    </lineage>
</organism>